<protein>
    <submittedName>
        <fullName evidence="1">Uncharacterized protein</fullName>
    </submittedName>
</protein>
<dbReference type="Proteomes" id="UP001642484">
    <property type="component" value="Unassembled WGS sequence"/>
</dbReference>
<proteinExistence type="predicted"/>
<evidence type="ECO:0000313" key="2">
    <source>
        <dbReference type="Proteomes" id="UP001642484"/>
    </source>
</evidence>
<gene>
    <name evidence="1" type="ORF">CCMP2556_LOCUS37796</name>
</gene>
<keyword evidence="2" id="KW-1185">Reference proteome</keyword>
<dbReference type="EMBL" id="CAXAMN010023309">
    <property type="protein sequence ID" value="CAK9076671.1"/>
    <property type="molecule type" value="Genomic_DNA"/>
</dbReference>
<comment type="caution">
    <text evidence="1">The sequence shown here is derived from an EMBL/GenBank/DDBJ whole genome shotgun (WGS) entry which is preliminary data.</text>
</comment>
<organism evidence="1 2">
    <name type="scientific">Durusdinium trenchii</name>
    <dbReference type="NCBI Taxonomy" id="1381693"/>
    <lineage>
        <taxon>Eukaryota</taxon>
        <taxon>Sar</taxon>
        <taxon>Alveolata</taxon>
        <taxon>Dinophyceae</taxon>
        <taxon>Suessiales</taxon>
        <taxon>Symbiodiniaceae</taxon>
        <taxon>Durusdinium</taxon>
    </lineage>
</organism>
<accession>A0ABP0PM57</accession>
<feature type="non-terminal residue" evidence="1">
    <location>
        <position position="1"/>
    </location>
</feature>
<name>A0ABP0PM57_9DINO</name>
<reference evidence="1 2" key="1">
    <citation type="submission" date="2024-02" db="EMBL/GenBank/DDBJ databases">
        <authorList>
            <person name="Chen Y."/>
            <person name="Shah S."/>
            <person name="Dougan E. K."/>
            <person name="Thang M."/>
            <person name="Chan C."/>
        </authorList>
    </citation>
    <scope>NUCLEOTIDE SEQUENCE [LARGE SCALE GENOMIC DNA]</scope>
</reference>
<evidence type="ECO:0000313" key="1">
    <source>
        <dbReference type="EMBL" id="CAK9076671.1"/>
    </source>
</evidence>
<sequence>FRQPQHRATLQWSFDASSTGSKRLFRARVGFVLDGIPHHVVGGWHPRKKLAQQDAAAGSLGFFVGEWGNHLAPPELTDVPTEALAALQVFCRSYAPCDPKISWSIERLPAMQYRALLNVPIFGVPHTFAGALSRTPDAAKADTASRFLWYLQCPNFEDRYEIDASALSREKLESPSVQWQIPGDTRHQWPWIHSGRGEASLAETCKQIELLLEGCASSDGC</sequence>